<dbReference type="InterPro" id="IPR046884">
    <property type="entry name" value="MnmA-like_central"/>
</dbReference>
<dbReference type="PROSITE" id="PS51471">
    <property type="entry name" value="FE2OG_OXY"/>
    <property type="match status" value="1"/>
</dbReference>
<reference evidence="2" key="1">
    <citation type="submission" date="2021-01" db="EMBL/GenBank/DDBJ databases">
        <authorList>
            <consortium name="Genoscope - CEA"/>
            <person name="William W."/>
        </authorList>
    </citation>
    <scope>NUCLEOTIDE SEQUENCE</scope>
</reference>
<dbReference type="SUPFAM" id="SSF51197">
    <property type="entry name" value="Clavaminate synthase-like"/>
    <property type="match status" value="1"/>
</dbReference>
<dbReference type="Gene3D" id="2.60.120.330">
    <property type="entry name" value="B-lactam Antibiotic, Isopenicillin N Synthase, Chain"/>
    <property type="match status" value="1"/>
</dbReference>
<dbReference type="GO" id="GO:0005524">
    <property type="term" value="F:ATP binding"/>
    <property type="evidence" value="ECO:0007669"/>
    <property type="project" value="UniProtKB-KW"/>
</dbReference>
<dbReference type="InterPro" id="IPR044861">
    <property type="entry name" value="IPNS-like_FE2OG_OXY"/>
</dbReference>
<protein>
    <submittedName>
        <fullName evidence="2">(rape) hypothetical protein</fullName>
    </submittedName>
</protein>
<dbReference type="PANTHER" id="PTHR43052:SF3">
    <property type="entry name" value="TRNA-5-TAURINOMETHYLURIDINE 2-SULFURTRANSFERASE"/>
    <property type="match status" value="1"/>
</dbReference>
<gene>
    <name evidence="2" type="ORF">DARMORV10_C03P89950.1</name>
</gene>
<dbReference type="InterPro" id="IPR051305">
    <property type="entry name" value="tRNA_2-thiouridylase_MnmA"/>
</dbReference>
<dbReference type="EMBL" id="HG994367">
    <property type="protein sequence ID" value="CAF1712287.1"/>
    <property type="molecule type" value="Genomic_DNA"/>
</dbReference>
<dbReference type="Pfam" id="PF20259">
    <property type="entry name" value="tRNA_Me_trans_M"/>
    <property type="match status" value="1"/>
</dbReference>
<evidence type="ECO:0000313" key="2">
    <source>
        <dbReference type="EMBL" id="CAF1712287.1"/>
    </source>
</evidence>
<feature type="domain" description="Fe2OG dioxygenase" evidence="1">
    <location>
        <begin position="373"/>
        <end position="477"/>
    </location>
</feature>
<organism evidence="2">
    <name type="scientific">Brassica napus</name>
    <name type="common">Rape</name>
    <dbReference type="NCBI Taxonomy" id="3708"/>
    <lineage>
        <taxon>Eukaryota</taxon>
        <taxon>Viridiplantae</taxon>
        <taxon>Streptophyta</taxon>
        <taxon>Embryophyta</taxon>
        <taxon>Tracheophyta</taxon>
        <taxon>Spermatophyta</taxon>
        <taxon>Magnoliopsida</taxon>
        <taxon>eudicotyledons</taxon>
        <taxon>Gunneridae</taxon>
        <taxon>Pentapetalae</taxon>
        <taxon>rosids</taxon>
        <taxon>malvids</taxon>
        <taxon>Brassicales</taxon>
        <taxon>Brassicaceae</taxon>
        <taxon>Brassiceae</taxon>
        <taxon>Brassica</taxon>
    </lineage>
</organism>
<dbReference type="PRINTS" id="PR00682">
    <property type="entry name" value="IPNSYNTHASE"/>
</dbReference>
<dbReference type="PANTHER" id="PTHR43052">
    <property type="match status" value="1"/>
</dbReference>
<dbReference type="Pfam" id="PF03171">
    <property type="entry name" value="2OG-FeII_Oxy"/>
    <property type="match status" value="1"/>
</dbReference>
<evidence type="ECO:0000259" key="1">
    <source>
        <dbReference type="PROSITE" id="PS51471"/>
    </source>
</evidence>
<dbReference type="InterPro" id="IPR027443">
    <property type="entry name" value="IPNS-like_sf"/>
</dbReference>
<dbReference type="Proteomes" id="UP001295469">
    <property type="component" value="Chromosome C03"/>
</dbReference>
<dbReference type="InterPro" id="IPR005123">
    <property type="entry name" value="Oxoglu/Fe-dep_dioxygenase_dom"/>
</dbReference>
<dbReference type="GO" id="GO:0016783">
    <property type="term" value="F:sulfurtransferase activity"/>
    <property type="evidence" value="ECO:0007669"/>
    <property type="project" value="InterPro"/>
</dbReference>
<dbReference type="AlphaFoldDB" id="A0A816IVH8"/>
<dbReference type="GO" id="GO:0008033">
    <property type="term" value="P:tRNA processing"/>
    <property type="evidence" value="ECO:0007669"/>
    <property type="project" value="UniProtKB-KW"/>
</dbReference>
<dbReference type="Gene3D" id="2.30.30.280">
    <property type="entry name" value="Adenine nucleotide alpha hydrolases-like domains"/>
    <property type="match status" value="1"/>
</dbReference>
<dbReference type="GO" id="GO:0000049">
    <property type="term" value="F:tRNA binding"/>
    <property type="evidence" value="ECO:0007669"/>
    <property type="project" value="UniProtKB-KW"/>
</dbReference>
<accession>A0A816IVH8</accession>
<dbReference type="InterPro" id="IPR023382">
    <property type="entry name" value="MnmA-like_central_sf"/>
</dbReference>
<sequence length="525" mass="59809">MFFPQRHRFHDLLTSLCQTSLSTLKGPHSYVNDITTSNFQCGTLFDISHIGDKEGIILEAETGDFLGNHRGFWFYTSGHRQGLRLLGGPWYVVEKDTKNNVVFVSRNYYSIDKRWKVRHRPGFFSCSFEMEADVAVVHLDEDDQGTTCIGSGVILESWDDQCFPVCAKSLQFAAMQDKTKLGKPVKPCQLLHLLRLSQERQVEKKSLSTHETEEKWCSSLKKPLEELKTREVPNSTINRSILKDILVNKPNKEMNEMETKTQVEDSIIQESLLTCIDLANSDHQSVLSLKQGITKKVTTLDPKFPEMILSGIIHSMAPTLGLILVNVLPGWRETMEKYHQEALRVCKAIAKLLALALDLDADYFDSPEMLRKPISTLRLLHYEGKSDPSKGIYGTGAHSDYGMMTLIATDDVLGLQICKDRNAKPQKWEYVPSIEGALVVNLGDMMQCWSNGLFRSTMHRVILNDQNRYSIPFFLEPNHDCIIECLPTCQSESNLPKYPAIKCSTYLTQRYEEVHANFRSYEKHA</sequence>
<name>A0A816IVH8_BRANA</name>
<proteinExistence type="predicted"/>